<reference evidence="1" key="1">
    <citation type="submission" date="2022-07" db="EMBL/GenBank/DDBJ databases">
        <title>Phylogenomic reconstructions and comparative analyses of Kickxellomycotina fungi.</title>
        <authorList>
            <person name="Reynolds N.K."/>
            <person name="Stajich J.E."/>
            <person name="Barry K."/>
            <person name="Grigoriev I.V."/>
            <person name="Crous P."/>
            <person name="Smith M.E."/>
        </authorList>
    </citation>
    <scope>NUCLEOTIDE SEQUENCE</scope>
    <source>
        <strain evidence="1">RSA 567</strain>
    </source>
</reference>
<proteinExistence type="predicted"/>
<feature type="non-terminal residue" evidence="1">
    <location>
        <position position="1"/>
    </location>
</feature>
<dbReference type="AlphaFoldDB" id="A0A9W8B063"/>
<evidence type="ECO:0000313" key="1">
    <source>
        <dbReference type="EMBL" id="KAJ1974530.1"/>
    </source>
</evidence>
<sequence length="330" mass="37543">LFFDIRSRLGLPNVQGSPTFVGLRTLLDFSLSHLGLMAFMFLDYFDPQTDFSTRMGFELYFPDIFQKYSFRGLAIPEFVEPWLSGTFADIRTQDQILHENDHLVSWSDVHNLFAVIEALFEVVSSPDLLAHFRTIAEQASQEQYTNPGTDSIDPTSEPTGPAQLQNLKAFVYRFWVEVIGGGNIDQLRYFLSNALAMQIIPYMLADMLLSDMSSNALELAQRVSQLPGFIQVVNAYPANAPDYFEFILIFATNWSPEGYESLLRDAQRAGNVDVTRLYLCLTMQGPNDAWDEFAEIFPLQLPVDIEAWYLANGPKCAQLSNRLDRFHMIP</sequence>
<evidence type="ECO:0000313" key="2">
    <source>
        <dbReference type="Proteomes" id="UP001151582"/>
    </source>
</evidence>
<keyword evidence="2" id="KW-1185">Reference proteome</keyword>
<protein>
    <submittedName>
        <fullName evidence="1">Uncharacterized protein</fullName>
    </submittedName>
</protein>
<gene>
    <name evidence="1" type="ORF">H4R34_004687</name>
</gene>
<dbReference type="Proteomes" id="UP001151582">
    <property type="component" value="Unassembled WGS sequence"/>
</dbReference>
<dbReference type="OrthoDB" id="10424613at2759"/>
<comment type="caution">
    <text evidence="1">The sequence shown here is derived from an EMBL/GenBank/DDBJ whole genome shotgun (WGS) entry which is preliminary data.</text>
</comment>
<name>A0A9W8B063_9FUNG</name>
<dbReference type="EMBL" id="JANBQB010000642">
    <property type="protein sequence ID" value="KAJ1974530.1"/>
    <property type="molecule type" value="Genomic_DNA"/>
</dbReference>
<accession>A0A9W8B063</accession>
<organism evidence="1 2">
    <name type="scientific">Dimargaris verticillata</name>
    <dbReference type="NCBI Taxonomy" id="2761393"/>
    <lineage>
        <taxon>Eukaryota</taxon>
        <taxon>Fungi</taxon>
        <taxon>Fungi incertae sedis</taxon>
        <taxon>Zoopagomycota</taxon>
        <taxon>Kickxellomycotina</taxon>
        <taxon>Dimargaritomycetes</taxon>
        <taxon>Dimargaritales</taxon>
        <taxon>Dimargaritaceae</taxon>
        <taxon>Dimargaris</taxon>
    </lineage>
</organism>